<keyword evidence="1" id="KW-1133">Transmembrane helix</keyword>
<comment type="caution">
    <text evidence="2">The sequence shown here is derived from an EMBL/GenBank/DDBJ whole genome shotgun (WGS) entry which is preliminary data.</text>
</comment>
<name>A0A4U2Z369_9BACI</name>
<dbReference type="RefSeq" id="WP_107894524.1">
    <property type="nucleotide sequence ID" value="NZ_PYWM01000003.1"/>
</dbReference>
<accession>A0A4U2Z369</accession>
<keyword evidence="1" id="KW-0472">Membrane</keyword>
<reference evidence="2 3" key="1">
    <citation type="submission" date="2019-04" db="EMBL/GenBank/DDBJ databases">
        <title>Lysinibacillus genome sequencing.</title>
        <authorList>
            <person name="Dunlap C."/>
        </authorList>
    </citation>
    <scope>NUCLEOTIDE SEQUENCE [LARGE SCALE GENOMIC DNA]</scope>
    <source>
        <strain evidence="2 3">CCTCC AB 2010389</strain>
    </source>
</reference>
<feature type="transmembrane region" description="Helical" evidence="1">
    <location>
        <begin position="51"/>
        <end position="72"/>
    </location>
</feature>
<keyword evidence="1" id="KW-0812">Transmembrane</keyword>
<feature type="transmembrane region" description="Helical" evidence="1">
    <location>
        <begin position="20"/>
        <end position="39"/>
    </location>
</feature>
<organism evidence="2 3">
    <name type="scientific">Lysinibacillus mangiferihumi</name>
    <dbReference type="NCBI Taxonomy" id="1130819"/>
    <lineage>
        <taxon>Bacteria</taxon>
        <taxon>Bacillati</taxon>
        <taxon>Bacillota</taxon>
        <taxon>Bacilli</taxon>
        <taxon>Bacillales</taxon>
        <taxon>Bacillaceae</taxon>
        <taxon>Lysinibacillus</taxon>
    </lineage>
</organism>
<evidence type="ECO:0000256" key="1">
    <source>
        <dbReference type="SAM" id="Phobius"/>
    </source>
</evidence>
<keyword evidence="3" id="KW-1185">Reference proteome</keyword>
<proteinExistence type="predicted"/>
<dbReference type="AlphaFoldDB" id="A0A4U2Z369"/>
<sequence>MEINTGFNRIFVEFDTDLSHYLTFLAVILSLKLLLSLFFKRKKQLIELIASFALFLLINSLVFNIIDILFIYSDILNLAIIVILLFSYIMFFYQLYKYFKKPKAHE</sequence>
<feature type="transmembrane region" description="Helical" evidence="1">
    <location>
        <begin position="78"/>
        <end position="96"/>
    </location>
</feature>
<evidence type="ECO:0000313" key="2">
    <source>
        <dbReference type="EMBL" id="TKI68548.1"/>
    </source>
</evidence>
<protein>
    <submittedName>
        <fullName evidence="2">Uncharacterized protein</fullName>
    </submittedName>
</protein>
<evidence type="ECO:0000313" key="3">
    <source>
        <dbReference type="Proteomes" id="UP000308744"/>
    </source>
</evidence>
<dbReference type="EMBL" id="SZPU01000035">
    <property type="protein sequence ID" value="TKI68548.1"/>
    <property type="molecule type" value="Genomic_DNA"/>
</dbReference>
<dbReference type="Proteomes" id="UP000308744">
    <property type="component" value="Unassembled WGS sequence"/>
</dbReference>
<gene>
    <name evidence="2" type="ORF">FC756_10395</name>
</gene>